<dbReference type="Proteomes" id="UP001596203">
    <property type="component" value="Unassembled WGS sequence"/>
</dbReference>
<dbReference type="RefSeq" id="WP_377431387.1">
    <property type="nucleotide sequence ID" value="NZ_JBHSPR010000055.1"/>
</dbReference>
<dbReference type="EMBL" id="JBHSPR010000055">
    <property type="protein sequence ID" value="MFC6022154.1"/>
    <property type="molecule type" value="Genomic_DNA"/>
</dbReference>
<reference evidence="2" key="1">
    <citation type="journal article" date="2019" name="Int. J. Syst. Evol. Microbiol.">
        <title>The Global Catalogue of Microorganisms (GCM) 10K type strain sequencing project: providing services to taxonomists for standard genome sequencing and annotation.</title>
        <authorList>
            <consortium name="The Broad Institute Genomics Platform"/>
            <consortium name="The Broad Institute Genome Sequencing Center for Infectious Disease"/>
            <person name="Wu L."/>
            <person name="Ma J."/>
        </authorList>
    </citation>
    <scope>NUCLEOTIDE SEQUENCE [LARGE SCALE GENOMIC DNA]</scope>
    <source>
        <strain evidence="2">ZS-35-S2</strain>
    </source>
</reference>
<organism evidence="1 2">
    <name type="scientific">Plantactinospora solaniradicis</name>
    <dbReference type="NCBI Taxonomy" id="1723736"/>
    <lineage>
        <taxon>Bacteria</taxon>
        <taxon>Bacillati</taxon>
        <taxon>Actinomycetota</taxon>
        <taxon>Actinomycetes</taxon>
        <taxon>Micromonosporales</taxon>
        <taxon>Micromonosporaceae</taxon>
        <taxon>Plantactinospora</taxon>
    </lineage>
</organism>
<name>A0ABW1KK29_9ACTN</name>
<protein>
    <recommendedName>
        <fullName evidence="3">CdiI immunity protein domain-containing protein</fullName>
    </recommendedName>
</protein>
<evidence type="ECO:0000313" key="2">
    <source>
        <dbReference type="Proteomes" id="UP001596203"/>
    </source>
</evidence>
<evidence type="ECO:0008006" key="3">
    <source>
        <dbReference type="Google" id="ProtNLM"/>
    </source>
</evidence>
<comment type="caution">
    <text evidence="1">The sequence shown here is derived from an EMBL/GenBank/DDBJ whole genome shotgun (WGS) entry which is preliminary data.</text>
</comment>
<sequence length="80" mass="8923">MALEEAADLLSEHGLAQWATFLQGVIDHAEDERALDRLRQAFDELADLVLNPGAADDADFVFQQRLGQAWVNLERLTATE</sequence>
<evidence type="ECO:0000313" key="1">
    <source>
        <dbReference type="EMBL" id="MFC6022154.1"/>
    </source>
</evidence>
<proteinExistence type="predicted"/>
<accession>A0ABW1KK29</accession>
<keyword evidence="2" id="KW-1185">Reference proteome</keyword>
<gene>
    <name evidence="1" type="ORF">ACFP2T_39075</name>
</gene>